<evidence type="ECO:0000256" key="1">
    <source>
        <dbReference type="ARBA" id="ARBA00022737"/>
    </source>
</evidence>
<organism evidence="3 4">
    <name type="scientific">Aspergillus sergii</name>
    <dbReference type="NCBI Taxonomy" id="1034303"/>
    <lineage>
        <taxon>Eukaryota</taxon>
        <taxon>Fungi</taxon>
        <taxon>Dikarya</taxon>
        <taxon>Ascomycota</taxon>
        <taxon>Pezizomycotina</taxon>
        <taxon>Eurotiomycetes</taxon>
        <taxon>Eurotiomycetidae</taxon>
        <taxon>Eurotiales</taxon>
        <taxon>Aspergillaceae</taxon>
        <taxon>Aspergillus</taxon>
        <taxon>Aspergillus subgen. Circumdati</taxon>
    </lineage>
</organism>
<dbReference type="SUPFAM" id="SSF48403">
    <property type="entry name" value="Ankyrin repeat"/>
    <property type="match status" value="1"/>
</dbReference>
<evidence type="ECO:0000256" key="2">
    <source>
        <dbReference type="ARBA" id="ARBA00023043"/>
    </source>
</evidence>
<sequence>MDAFKLDDTPLFAMACLELYDPFQEWWEDESLDLLLKNSNGETLIAIAVRVRCIPLYKKLLSRLPENQRTRGCGSAVYAAAQQGDAELVKFLVQDGNANVNLVIEDYNTVVSEAFRVGALDIVRYLVEDAQASADVRTESDDYISAVASACSGPSTGMLNLVKYLSEEANAVVDPPLVSGLFKSAFETASQRGLLDIVK</sequence>
<dbReference type="PANTHER" id="PTHR24198:SF165">
    <property type="entry name" value="ANKYRIN REPEAT-CONTAINING PROTEIN-RELATED"/>
    <property type="match status" value="1"/>
</dbReference>
<gene>
    <name evidence="3" type="ORF">BDV39DRAFT_200342</name>
</gene>
<keyword evidence="2" id="KW-0040">ANK repeat</keyword>
<dbReference type="EMBL" id="ML741766">
    <property type="protein sequence ID" value="KAE8332191.1"/>
    <property type="molecule type" value="Genomic_DNA"/>
</dbReference>
<evidence type="ECO:0000313" key="3">
    <source>
        <dbReference type="EMBL" id="KAE8332191.1"/>
    </source>
</evidence>
<name>A0A5N6XG04_9EURO</name>
<dbReference type="InterPro" id="IPR036770">
    <property type="entry name" value="Ankyrin_rpt-contain_sf"/>
</dbReference>
<proteinExistence type="predicted"/>
<dbReference type="InterPro" id="IPR002110">
    <property type="entry name" value="Ankyrin_rpt"/>
</dbReference>
<protein>
    <submittedName>
        <fullName evidence="3">Ankyrin repeat-containing domain protein</fullName>
    </submittedName>
</protein>
<keyword evidence="1" id="KW-0677">Repeat</keyword>
<dbReference type="Pfam" id="PF12796">
    <property type="entry name" value="Ank_2"/>
    <property type="match status" value="1"/>
</dbReference>
<evidence type="ECO:0000313" key="4">
    <source>
        <dbReference type="Proteomes" id="UP000325945"/>
    </source>
</evidence>
<reference evidence="4" key="1">
    <citation type="submission" date="2019-04" db="EMBL/GenBank/DDBJ databases">
        <title>Friends and foes A comparative genomics studyof 23 Aspergillus species from section Flavi.</title>
        <authorList>
            <consortium name="DOE Joint Genome Institute"/>
            <person name="Kjaerbolling I."/>
            <person name="Vesth T."/>
            <person name="Frisvad J.C."/>
            <person name="Nybo J.L."/>
            <person name="Theobald S."/>
            <person name="Kildgaard S."/>
            <person name="Isbrandt T."/>
            <person name="Kuo A."/>
            <person name="Sato A."/>
            <person name="Lyhne E.K."/>
            <person name="Kogle M.E."/>
            <person name="Wiebenga A."/>
            <person name="Kun R.S."/>
            <person name="Lubbers R.J."/>
            <person name="Makela M.R."/>
            <person name="Barry K."/>
            <person name="Chovatia M."/>
            <person name="Clum A."/>
            <person name="Daum C."/>
            <person name="Haridas S."/>
            <person name="He G."/>
            <person name="LaButti K."/>
            <person name="Lipzen A."/>
            <person name="Mondo S."/>
            <person name="Riley R."/>
            <person name="Salamov A."/>
            <person name="Simmons B.A."/>
            <person name="Magnuson J.K."/>
            <person name="Henrissat B."/>
            <person name="Mortensen U.H."/>
            <person name="Larsen T.O."/>
            <person name="Devries R.P."/>
            <person name="Grigoriev I.V."/>
            <person name="Machida M."/>
            <person name="Baker S.E."/>
            <person name="Andersen M.R."/>
        </authorList>
    </citation>
    <scope>NUCLEOTIDE SEQUENCE [LARGE SCALE GENOMIC DNA]</scope>
    <source>
        <strain evidence="4">CBS 130017</strain>
    </source>
</reference>
<dbReference type="PANTHER" id="PTHR24198">
    <property type="entry name" value="ANKYRIN REPEAT AND PROTEIN KINASE DOMAIN-CONTAINING PROTEIN"/>
    <property type="match status" value="1"/>
</dbReference>
<dbReference type="Gene3D" id="1.25.40.20">
    <property type="entry name" value="Ankyrin repeat-containing domain"/>
    <property type="match status" value="1"/>
</dbReference>
<accession>A0A5N6XG04</accession>
<dbReference type="Proteomes" id="UP000325945">
    <property type="component" value="Unassembled WGS sequence"/>
</dbReference>
<dbReference type="AlphaFoldDB" id="A0A5N6XG04"/>
<keyword evidence="4" id="KW-1185">Reference proteome</keyword>